<sequence length="468" mass="52436">MSTLSQLVPLIYHERQEKGSMLCAQHALNNLLQEHCFSVPDLSTIARGLDELEESYNEGRRGRRSSNMDDTGFFSLQVLQKALEVWSLSLISWRSEEMSAYTSHPHTQLAFILNLNEHWFTLRRFGAAPTDVDDPDPGQGHWFNLDSFLRKPEWVGSLYLSMVLQQSEQDGYSVFAVKRSDPSQTAALRETEADTLAARLPDPNNGTSSLAVGTSQALFPHAPELQAALEDRELQAALQASLMSGLASSRRGSNLASPASIPNVTGPEVVPDLDPVAASVARNRVIMERMRREQEMALRDTYEDVDMEEVSRRSREAQEEDMMLRRAIEESEKLAKEEGKKQQDHQDQQPHAGESSSTSPTHISSSLRDDRVYDDEDEELQAALRASLQDAPSGYQPQPFPPPSRRRIPEGLTLSRKQTLAPDSETQSTEGETEPESGSEMEGSFDESKEEQVSMEEMRKRRLARFGG</sequence>
<evidence type="ECO:0000256" key="12">
    <source>
        <dbReference type="SAM" id="MobiDB-lite"/>
    </source>
</evidence>
<evidence type="ECO:0000256" key="5">
    <source>
        <dbReference type="ARBA" id="ARBA00022786"/>
    </source>
</evidence>
<evidence type="ECO:0000256" key="6">
    <source>
        <dbReference type="ARBA" id="ARBA00022801"/>
    </source>
</evidence>
<dbReference type="PROSITE" id="PS50330">
    <property type="entry name" value="UIM"/>
    <property type="match status" value="2"/>
</dbReference>
<dbReference type="GO" id="GO:0006508">
    <property type="term" value="P:proteolysis"/>
    <property type="evidence" value="ECO:0007669"/>
    <property type="project" value="UniProtKB-KW"/>
</dbReference>
<dbReference type="Proteomes" id="UP000736335">
    <property type="component" value="Unassembled WGS sequence"/>
</dbReference>
<accession>A0A9P6HCK7</accession>
<dbReference type="GO" id="GO:0005634">
    <property type="term" value="C:nucleus"/>
    <property type="evidence" value="ECO:0007669"/>
    <property type="project" value="UniProtKB-SubCell"/>
</dbReference>
<feature type="domain" description="Josephin" evidence="13">
    <location>
        <begin position="8"/>
        <end position="192"/>
    </location>
</feature>
<dbReference type="Gene3D" id="1.10.287.10">
    <property type="entry name" value="S15/NS1, RNA-binding"/>
    <property type="match status" value="1"/>
</dbReference>
<dbReference type="EC" id="3.4.19.12" evidence="3"/>
<evidence type="ECO:0000256" key="3">
    <source>
        <dbReference type="ARBA" id="ARBA00012759"/>
    </source>
</evidence>
<evidence type="ECO:0000256" key="1">
    <source>
        <dbReference type="ARBA" id="ARBA00000707"/>
    </source>
</evidence>
<keyword evidence="7" id="KW-0788">Thiol protease</keyword>
<reference evidence="14" key="1">
    <citation type="journal article" date="2020" name="Nat. Commun.">
        <title>Large-scale genome sequencing of mycorrhizal fungi provides insights into the early evolution of symbiotic traits.</title>
        <authorList>
            <person name="Miyauchi S."/>
            <person name="Kiss E."/>
            <person name="Kuo A."/>
            <person name="Drula E."/>
            <person name="Kohler A."/>
            <person name="Sanchez-Garcia M."/>
            <person name="Morin E."/>
            <person name="Andreopoulos B."/>
            <person name="Barry K.W."/>
            <person name="Bonito G."/>
            <person name="Buee M."/>
            <person name="Carver A."/>
            <person name="Chen C."/>
            <person name="Cichocki N."/>
            <person name="Clum A."/>
            <person name="Culley D."/>
            <person name="Crous P.W."/>
            <person name="Fauchery L."/>
            <person name="Girlanda M."/>
            <person name="Hayes R.D."/>
            <person name="Keri Z."/>
            <person name="LaButti K."/>
            <person name="Lipzen A."/>
            <person name="Lombard V."/>
            <person name="Magnuson J."/>
            <person name="Maillard F."/>
            <person name="Murat C."/>
            <person name="Nolan M."/>
            <person name="Ohm R.A."/>
            <person name="Pangilinan J."/>
            <person name="Pereira M.F."/>
            <person name="Perotto S."/>
            <person name="Peter M."/>
            <person name="Pfister S."/>
            <person name="Riley R."/>
            <person name="Sitrit Y."/>
            <person name="Stielow J.B."/>
            <person name="Szollosi G."/>
            <person name="Zifcakova L."/>
            <person name="Stursova M."/>
            <person name="Spatafora J.W."/>
            <person name="Tedersoo L."/>
            <person name="Vaario L.M."/>
            <person name="Yamada A."/>
            <person name="Yan M."/>
            <person name="Wang P."/>
            <person name="Xu J."/>
            <person name="Bruns T."/>
            <person name="Baldrian P."/>
            <person name="Vilgalys R."/>
            <person name="Dunand C."/>
            <person name="Henrissat B."/>
            <person name="Grigoriev I.V."/>
            <person name="Hibbett D."/>
            <person name="Nagy L.G."/>
            <person name="Martin F.M."/>
        </authorList>
    </citation>
    <scope>NUCLEOTIDE SEQUENCE</scope>
    <source>
        <strain evidence="14">UH-Tt-Lm1</strain>
    </source>
</reference>
<dbReference type="Gene3D" id="6.10.140.100">
    <property type="match status" value="1"/>
</dbReference>
<dbReference type="PANTHER" id="PTHR14159">
    <property type="entry name" value="ATAXIN-3-RELATED"/>
    <property type="match status" value="1"/>
</dbReference>
<evidence type="ECO:0000256" key="4">
    <source>
        <dbReference type="ARBA" id="ARBA00022670"/>
    </source>
</evidence>
<keyword evidence="4" id="KW-0645">Protease</keyword>
<keyword evidence="15" id="KW-1185">Reference proteome</keyword>
<name>A0A9P6HCK7_9AGAM</name>
<dbReference type="EMBL" id="WIUZ02000008">
    <property type="protein sequence ID" value="KAF9784337.1"/>
    <property type="molecule type" value="Genomic_DNA"/>
</dbReference>
<dbReference type="PROSITE" id="PS50957">
    <property type="entry name" value="JOSEPHIN"/>
    <property type="match status" value="1"/>
</dbReference>
<evidence type="ECO:0000256" key="10">
    <source>
        <dbReference type="ARBA" id="ARBA00023242"/>
    </source>
</evidence>
<feature type="compositionally biased region" description="Basic and acidic residues" evidence="12">
    <location>
        <begin position="446"/>
        <end position="459"/>
    </location>
</feature>
<comment type="catalytic activity">
    <reaction evidence="1">
        <text>Thiol-dependent hydrolysis of ester, thioester, amide, peptide and isopeptide bonds formed by the C-terminal Gly of ubiquitin (a 76-residue protein attached to proteins as an intracellular targeting signal).</text>
        <dbReference type="EC" id="3.4.19.12"/>
    </reaction>
</comment>
<evidence type="ECO:0000256" key="7">
    <source>
        <dbReference type="ARBA" id="ARBA00022807"/>
    </source>
</evidence>
<dbReference type="SMART" id="SM00726">
    <property type="entry name" value="UIM"/>
    <property type="match status" value="2"/>
</dbReference>
<keyword evidence="8" id="KW-0805">Transcription regulation</keyword>
<evidence type="ECO:0000313" key="14">
    <source>
        <dbReference type="EMBL" id="KAF9784337.1"/>
    </source>
</evidence>
<dbReference type="AlphaFoldDB" id="A0A9P6HCK7"/>
<reference evidence="14" key="2">
    <citation type="submission" date="2020-11" db="EMBL/GenBank/DDBJ databases">
        <authorList>
            <consortium name="DOE Joint Genome Institute"/>
            <person name="Kuo A."/>
            <person name="Miyauchi S."/>
            <person name="Kiss E."/>
            <person name="Drula E."/>
            <person name="Kohler A."/>
            <person name="Sanchez-Garcia M."/>
            <person name="Andreopoulos B."/>
            <person name="Barry K.W."/>
            <person name="Bonito G."/>
            <person name="Buee M."/>
            <person name="Carver A."/>
            <person name="Chen C."/>
            <person name="Cichocki N."/>
            <person name="Clum A."/>
            <person name="Culley D."/>
            <person name="Crous P.W."/>
            <person name="Fauchery L."/>
            <person name="Girlanda M."/>
            <person name="Hayes R."/>
            <person name="Keri Z."/>
            <person name="Labutti K."/>
            <person name="Lipzen A."/>
            <person name="Lombard V."/>
            <person name="Magnuson J."/>
            <person name="Maillard F."/>
            <person name="Morin E."/>
            <person name="Murat C."/>
            <person name="Nolan M."/>
            <person name="Ohm R."/>
            <person name="Pangilinan J."/>
            <person name="Pereira M."/>
            <person name="Perotto S."/>
            <person name="Peter M."/>
            <person name="Riley R."/>
            <person name="Sitrit Y."/>
            <person name="Stielow B."/>
            <person name="Szollosi G."/>
            <person name="Zifcakova L."/>
            <person name="Stursova M."/>
            <person name="Spatafora J.W."/>
            <person name="Tedersoo L."/>
            <person name="Vaario L.-M."/>
            <person name="Yamada A."/>
            <person name="Yan M."/>
            <person name="Wang P."/>
            <person name="Xu J."/>
            <person name="Bruns T."/>
            <person name="Baldrian P."/>
            <person name="Vilgalys R."/>
            <person name="Henrissat B."/>
            <person name="Grigoriev I.V."/>
            <person name="Hibbett D."/>
            <person name="Nagy L.G."/>
            <person name="Martin F.M."/>
        </authorList>
    </citation>
    <scope>NUCLEOTIDE SEQUENCE</scope>
    <source>
        <strain evidence="14">UH-Tt-Lm1</strain>
    </source>
</reference>
<keyword evidence="5" id="KW-0833">Ubl conjugation pathway</keyword>
<dbReference type="Pfam" id="PF02099">
    <property type="entry name" value="Josephin"/>
    <property type="match status" value="1"/>
</dbReference>
<dbReference type="Gene3D" id="3.90.70.40">
    <property type="match status" value="1"/>
</dbReference>
<protein>
    <recommendedName>
        <fullName evidence="3">ubiquitinyl hydrolase 1</fullName>
        <ecNumber evidence="3">3.4.19.12</ecNumber>
    </recommendedName>
</protein>
<comment type="subcellular location">
    <subcellularLocation>
        <location evidence="2">Nucleus</location>
    </subcellularLocation>
</comment>
<evidence type="ECO:0000256" key="2">
    <source>
        <dbReference type="ARBA" id="ARBA00004123"/>
    </source>
</evidence>
<dbReference type="InterPro" id="IPR006155">
    <property type="entry name" value="Josephin"/>
</dbReference>
<feature type="compositionally biased region" description="Low complexity" evidence="12">
    <location>
        <begin position="349"/>
        <end position="366"/>
    </location>
</feature>
<evidence type="ECO:0000256" key="8">
    <source>
        <dbReference type="ARBA" id="ARBA00023015"/>
    </source>
</evidence>
<dbReference type="GO" id="GO:0004843">
    <property type="term" value="F:cysteine-type deubiquitinase activity"/>
    <property type="evidence" value="ECO:0007669"/>
    <property type="project" value="UniProtKB-EC"/>
</dbReference>
<dbReference type="GO" id="GO:0016579">
    <property type="term" value="P:protein deubiquitination"/>
    <property type="evidence" value="ECO:0007669"/>
    <property type="project" value="InterPro"/>
</dbReference>
<dbReference type="SMART" id="SM01246">
    <property type="entry name" value="Josephin"/>
    <property type="match status" value="1"/>
</dbReference>
<dbReference type="InterPro" id="IPR003903">
    <property type="entry name" value="UIM_dom"/>
</dbReference>
<dbReference type="InterPro" id="IPR033865">
    <property type="entry name" value="Ataxin-3"/>
</dbReference>
<evidence type="ECO:0000256" key="9">
    <source>
        <dbReference type="ARBA" id="ARBA00023163"/>
    </source>
</evidence>
<dbReference type="PRINTS" id="PR01233">
    <property type="entry name" value="JOSEPHIN"/>
</dbReference>
<evidence type="ECO:0000313" key="15">
    <source>
        <dbReference type="Proteomes" id="UP000736335"/>
    </source>
</evidence>
<comment type="caution">
    <text evidence="14">The sequence shown here is derived from an EMBL/GenBank/DDBJ whole genome shotgun (WGS) entry which is preliminary data.</text>
</comment>
<keyword evidence="10" id="KW-0539">Nucleus</keyword>
<gene>
    <name evidence="14" type="ORF">BJ322DRAFT_1141351</name>
</gene>
<feature type="compositionally biased region" description="Basic and acidic residues" evidence="12">
    <location>
        <begin position="333"/>
        <end position="348"/>
    </location>
</feature>
<dbReference type="OrthoDB" id="10063692at2759"/>
<comment type="caution">
    <text evidence="11">Lacks conserved residue(s) required for the propagation of feature annotation.</text>
</comment>
<keyword evidence="6" id="KW-0378">Hydrolase</keyword>
<evidence type="ECO:0000259" key="13">
    <source>
        <dbReference type="PROSITE" id="PS50957"/>
    </source>
</evidence>
<keyword evidence="9" id="KW-0804">Transcription</keyword>
<proteinExistence type="predicted"/>
<evidence type="ECO:0000256" key="11">
    <source>
        <dbReference type="PROSITE-ProRule" id="PRU00331"/>
    </source>
</evidence>
<dbReference type="PANTHER" id="PTHR14159:SF0">
    <property type="entry name" value="ATAXIN-3-RELATED"/>
    <property type="match status" value="1"/>
</dbReference>
<feature type="region of interest" description="Disordered" evidence="12">
    <location>
        <begin position="333"/>
        <end position="468"/>
    </location>
</feature>
<feature type="compositionally biased region" description="Acidic residues" evidence="12">
    <location>
        <begin position="431"/>
        <end position="445"/>
    </location>
</feature>
<organism evidence="14 15">
    <name type="scientific">Thelephora terrestris</name>
    <dbReference type="NCBI Taxonomy" id="56493"/>
    <lineage>
        <taxon>Eukaryota</taxon>
        <taxon>Fungi</taxon>
        <taxon>Dikarya</taxon>
        <taxon>Basidiomycota</taxon>
        <taxon>Agaricomycotina</taxon>
        <taxon>Agaricomycetes</taxon>
        <taxon>Thelephorales</taxon>
        <taxon>Thelephoraceae</taxon>
        <taxon>Thelephora</taxon>
    </lineage>
</organism>